<sequence length="404" mass="40674">MPNRPTLLLLACGAFAVGTDGYVLSGILPLIASDIGVSDSVAGQLVTAFALTYAISAPVLMTVTANVSRRVMLYLSLTLFLLANVACAVASDYAVLMAARVLAGVGAAVYMNTAVATASALVGEEFRGRAVALVISGLTVATALGVPIGTMVGGLGSWRLTFGLVAALSVLVIVGLVAFLTDIPTPPAITMASRLRVAAEPSVLVAVVANLFAVAGCFVVFTYLAVLTSEVTPLSGAAVGAVLFAWGVAGGVGNVWGGKAADRRGGDYAFRAGVIGVTGSFAVLGLVAVTLPFGAAPTTVAFLLIAMVWSGLYWMIPPSQLQRVMERAPEAPAIALSVSSSSSYLGVALGGAAGGIVLSSFSATALPWAGAVLEACALAIVLTAARRTRRPAGEASRPTDVRTG</sequence>
<feature type="transmembrane region" description="Helical" evidence="6">
    <location>
        <begin position="41"/>
        <end position="61"/>
    </location>
</feature>
<feature type="transmembrane region" description="Helical" evidence="6">
    <location>
        <begin position="334"/>
        <end position="359"/>
    </location>
</feature>
<dbReference type="PROSITE" id="PS50850">
    <property type="entry name" value="MFS"/>
    <property type="match status" value="1"/>
</dbReference>
<reference evidence="8 9" key="1">
    <citation type="submission" date="2021-10" db="EMBL/GenBank/DDBJ databases">
        <title>Streptomyces gossypii sp. nov., isolated from soil collected from cotton field.</title>
        <authorList>
            <person name="Ge X."/>
            <person name="Chen X."/>
            <person name="Liu W."/>
        </authorList>
    </citation>
    <scope>NUCLEOTIDE SEQUENCE [LARGE SCALE GENOMIC DNA]</scope>
    <source>
        <strain evidence="8 9">N2-109</strain>
    </source>
</reference>
<evidence type="ECO:0000256" key="6">
    <source>
        <dbReference type="SAM" id="Phobius"/>
    </source>
</evidence>
<evidence type="ECO:0000259" key="7">
    <source>
        <dbReference type="PROSITE" id="PS50850"/>
    </source>
</evidence>
<dbReference type="InterPro" id="IPR036259">
    <property type="entry name" value="MFS_trans_sf"/>
</dbReference>
<keyword evidence="2" id="KW-1003">Cell membrane</keyword>
<feature type="domain" description="Major facilitator superfamily (MFS) profile" evidence="7">
    <location>
        <begin position="6"/>
        <end position="389"/>
    </location>
</feature>
<dbReference type="Proteomes" id="UP001156389">
    <property type="component" value="Unassembled WGS sequence"/>
</dbReference>
<feature type="transmembrane region" description="Helical" evidence="6">
    <location>
        <begin position="160"/>
        <end position="181"/>
    </location>
</feature>
<organism evidence="8 9">
    <name type="scientific">Streptomyces gossypii</name>
    <dbReference type="NCBI Taxonomy" id="2883101"/>
    <lineage>
        <taxon>Bacteria</taxon>
        <taxon>Bacillati</taxon>
        <taxon>Actinomycetota</taxon>
        <taxon>Actinomycetes</taxon>
        <taxon>Kitasatosporales</taxon>
        <taxon>Streptomycetaceae</taxon>
        <taxon>Streptomyces</taxon>
    </lineage>
</organism>
<accession>A0ABT2K1G4</accession>
<dbReference type="SUPFAM" id="SSF103473">
    <property type="entry name" value="MFS general substrate transporter"/>
    <property type="match status" value="1"/>
</dbReference>
<dbReference type="Pfam" id="PF07690">
    <property type="entry name" value="MFS_1"/>
    <property type="match status" value="1"/>
</dbReference>
<gene>
    <name evidence="8" type="ORF">LHJ74_29595</name>
</gene>
<feature type="transmembrane region" description="Helical" evidence="6">
    <location>
        <begin position="202"/>
        <end position="225"/>
    </location>
</feature>
<feature type="transmembrane region" description="Helical" evidence="6">
    <location>
        <begin position="295"/>
        <end position="314"/>
    </location>
</feature>
<dbReference type="CDD" id="cd17324">
    <property type="entry name" value="MFS_NepI_like"/>
    <property type="match status" value="1"/>
</dbReference>
<evidence type="ECO:0000313" key="8">
    <source>
        <dbReference type="EMBL" id="MCT2594015.1"/>
    </source>
</evidence>
<proteinExistence type="predicted"/>
<dbReference type="RefSeq" id="WP_260221314.1">
    <property type="nucleotide sequence ID" value="NZ_JAJAGO010000017.1"/>
</dbReference>
<protein>
    <submittedName>
        <fullName evidence="8">MFS transporter</fullName>
    </submittedName>
</protein>
<dbReference type="EMBL" id="JAJAGO010000017">
    <property type="protein sequence ID" value="MCT2594015.1"/>
    <property type="molecule type" value="Genomic_DNA"/>
</dbReference>
<feature type="transmembrane region" description="Helical" evidence="6">
    <location>
        <begin position="268"/>
        <end position="289"/>
    </location>
</feature>
<evidence type="ECO:0000313" key="9">
    <source>
        <dbReference type="Proteomes" id="UP001156389"/>
    </source>
</evidence>
<feature type="transmembrane region" description="Helical" evidence="6">
    <location>
        <begin position="101"/>
        <end position="123"/>
    </location>
</feature>
<comment type="subcellular location">
    <subcellularLocation>
        <location evidence="1">Cell membrane</location>
        <topology evidence="1">Multi-pass membrane protein</topology>
    </subcellularLocation>
</comment>
<dbReference type="InterPro" id="IPR020846">
    <property type="entry name" value="MFS_dom"/>
</dbReference>
<evidence type="ECO:0000256" key="3">
    <source>
        <dbReference type="ARBA" id="ARBA00022692"/>
    </source>
</evidence>
<keyword evidence="4 6" id="KW-1133">Transmembrane helix</keyword>
<feature type="transmembrane region" description="Helical" evidence="6">
    <location>
        <begin position="73"/>
        <end position="95"/>
    </location>
</feature>
<evidence type="ECO:0000256" key="5">
    <source>
        <dbReference type="ARBA" id="ARBA00023136"/>
    </source>
</evidence>
<feature type="transmembrane region" description="Helical" evidence="6">
    <location>
        <begin position="237"/>
        <end position="256"/>
    </location>
</feature>
<dbReference type="InterPro" id="IPR050189">
    <property type="entry name" value="MFS_Efflux_Transporters"/>
</dbReference>
<keyword evidence="5 6" id="KW-0472">Membrane</keyword>
<name>A0ABT2K1G4_9ACTN</name>
<keyword evidence="3 6" id="KW-0812">Transmembrane</keyword>
<dbReference type="PANTHER" id="PTHR43124:SF10">
    <property type="entry name" value="PURINE EFFLUX PUMP PBUE"/>
    <property type="match status" value="1"/>
</dbReference>
<comment type="caution">
    <text evidence="8">The sequence shown here is derived from an EMBL/GenBank/DDBJ whole genome shotgun (WGS) entry which is preliminary data.</text>
</comment>
<evidence type="ECO:0000256" key="1">
    <source>
        <dbReference type="ARBA" id="ARBA00004651"/>
    </source>
</evidence>
<feature type="transmembrane region" description="Helical" evidence="6">
    <location>
        <begin position="365"/>
        <end position="385"/>
    </location>
</feature>
<keyword evidence="9" id="KW-1185">Reference proteome</keyword>
<feature type="transmembrane region" description="Helical" evidence="6">
    <location>
        <begin position="130"/>
        <end position="148"/>
    </location>
</feature>
<dbReference type="PANTHER" id="PTHR43124">
    <property type="entry name" value="PURINE EFFLUX PUMP PBUE"/>
    <property type="match status" value="1"/>
</dbReference>
<evidence type="ECO:0000256" key="2">
    <source>
        <dbReference type="ARBA" id="ARBA00022475"/>
    </source>
</evidence>
<dbReference type="Gene3D" id="1.20.1250.20">
    <property type="entry name" value="MFS general substrate transporter like domains"/>
    <property type="match status" value="2"/>
</dbReference>
<dbReference type="InterPro" id="IPR011701">
    <property type="entry name" value="MFS"/>
</dbReference>
<evidence type="ECO:0000256" key="4">
    <source>
        <dbReference type="ARBA" id="ARBA00022989"/>
    </source>
</evidence>